<feature type="domain" description="PHP" evidence="9">
    <location>
        <begin position="5"/>
        <end position="231"/>
    </location>
</feature>
<dbReference type="EMBL" id="FNBT01000001">
    <property type="protein sequence ID" value="SDF07265.1"/>
    <property type="molecule type" value="Genomic_DNA"/>
</dbReference>
<evidence type="ECO:0000256" key="8">
    <source>
        <dbReference type="RuleBase" id="RU366003"/>
    </source>
</evidence>
<dbReference type="AlphaFoldDB" id="A0A1G7I3K6"/>
<evidence type="ECO:0000256" key="7">
    <source>
        <dbReference type="ARBA" id="ARBA00049158"/>
    </source>
</evidence>
<dbReference type="UniPathway" id="UPA00031">
    <property type="reaction ID" value="UER00013"/>
</dbReference>
<dbReference type="GO" id="GO:0000105">
    <property type="term" value="P:L-histidine biosynthetic process"/>
    <property type="evidence" value="ECO:0007669"/>
    <property type="project" value="UniProtKB-UniRule"/>
</dbReference>
<evidence type="ECO:0000313" key="11">
    <source>
        <dbReference type="Proteomes" id="UP000199406"/>
    </source>
</evidence>
<comment type="similarity">
    <text evidence="2 8">Belongs to the PHP hydrolase family. HisK subfamily.</text>
</comment>
<reference evidence="11" key="1">
    <citation type="submission" date="2016-10" db="EMBL/GenBank/DDBJ databases">
        <authorList>
            <person name="Varghese N."/>
            <person name="Submissions S."/>
        </authorList>
    </citation>
    <scope>NUCLEOTIDE SEQUENCE [LARGE SCALE GENOMIC DNA]</scope>
    <source>
        <strain evidence="11">DSM 44268</strain>
    </source>
</reference>
<dbReference type="InterPro" id="IPR016195">
    <property type="entry name" value="Pol/histidinol_Pase-like"/>
</dbReference>
<evidence type="ECO:0000259" key="9">
    <source>
        <dbReference type="Pfam" id="PF02811"/>
    </source>
</evidence>
<protein>
    <recommendedName>
        <fullName evidence="3 8">Histidinol-phosphatase</fullName>
        <shortName evidence="8">HolPase</shortName>
        <ecNumber evidence="3 8">3.1.3.15</ecNumber>
    </recommendedName>
</protein>
<evidence type="ECO:0000256" key="4">
    <source>
        <dbReference type="ARBA" id="ARBA00022605"/>
    </source>
</evidence>
<gene>
    <name evidence="10" type="ORF">SAMN05660662_0984</name>
</gene>
<keyword evidence="4 8" id="KW-0028">Amino-acid biosynthesis</keyword>
<evidence type="ECO:0000256" key="6">
    <source>
        <dbReference type="ARBA" id="ARBA00023102"/>
    </source>
</evidence>
<evidence type="ECO:0000313" key="10">
    <source>
        <dbReference type="EMBL" id="SDF07265.1"/>
    </source>
</evidence>
<dbReference type="SUPFAM" id="SSF89550">
    <property type="entry name" value="PHP domain-like"/>
    <property type="match status" value="1"/>
</dbReference>
<keyword evidence="5 8" id="KW-0378">Hydrolase</keyword>
<dbReference type="STRING" id="1550231.SAMN05660662_0984"/>
<dbReference type="Proteomes" id="UP000199406">
    <property type="component" value="Unassembled WGS sequence"/>
</dbReference>
<organism evidence="10 11">
    <name type="scientific">Blastococcus aurantiacus</name>
    <dbReference type="NCBI Taxonomy" id="1550231"/>
    <lineage>
        <taxon>Bacteria</taxon>
        <taxon>Bacillati</taxon>
        <taxon>Actinomycetota</taxon>
        <taxon>Actinomycetes</taxon>
        <taxon>Geodermatophilales</taxon>
        <taxon>Geodermatophilaceae</taxon>
        <taxon>Blastococcus</taxon>
    </lineage>
</organism>
<accession>A0A1G7I3K6</accession>
<comment type="pathway">
    <text evidence="1 8">Amino-acid biosynthesis; L-histidine biosynthesis; L-histidine from 5-phospho-alpha-D-ribose 1-diphosphate: step 8/9.</text>
</comment>
<proteinExistence type="inferred from homology"/>
<comment type="catalytic activity">
    <reaction evidence="7 8">
        <text>L-histidinol phosphate + H2O = L-histidinol + phosphate</text>
        <dbReference type="Rhea" id="RHEA:14465"/>
        <dbReference type="ChEBI" id="CHEBI:15377"/>
        <dbReference type="ChEBI" id="CHEBI:43474"/>
        <dbReference type="ChEBI" id="CHEBI:57699"/>
        <dbReference type="ChEBI" id="CHEBI:57980"/>
        <dbReference type="EC" id="3.1.3.15"/>
    </reaction>
</comment>
<sequence length="292" mass="31134">MLPQDGHVHSQFSWDAIAGGDMHATCARAVAIGLRSLAFTEHVDLTPWALHGRDLPAHYTGRVDEHGRFLAQPLAIAAYLEEVDRCRRAFPALRILSGVELSEPHRHPGAVPGLLAAAGLAGTGGLDRVIGSVHALDDVPTGGRHTDAAGFVEVVDGYLQRAPVDVVVAYLEEVTALAGSDADFAVLGHIDYPLRSWPEAAGPVPWPALEEAFRVALGALASSGRALEVNTRLPLSPRVVTWWHEAGGQAVVFGSDAHRPDDLAHDFVETAAMVQAHGFRPGAVPHEFWGRA</sequence>
<name>A0A1G7I3K6_9ACTN</name>
<dbReference type="Pfam" id="PF02811">
    <property type="entry name" value="PHP"/>
    <property type="match status" value="1"/>
</dbReference>
<dbReference type="GO" id="GO:0004401">
    <property type="term" value="F:histidinol-phosphatase activity"/>
    <property type="evidence" value="ECO:0007669"/>
    <property type="project" value="UniProtKB-UniRule"/>
</dbReference>
<dbReference type="PANTHER" id="PTHR21039:SF0">
    <property type="entry name" value="HISTIDINOL-PHOSPHATASE"/>
    <property type="match status" value="1"/>
</dbReference>
<dbReference type="InterPro" id="IPR010140">
    <property type="entry name" value="Histidinol_P_phosphatase_HisJ"/>
</dbReference>
<dbReference type="Gene3D" id="3.20.20.140">
    <property type="entry name" value="Metal-dependent hydrolases"/>
    <property type="match status" value="1"/>
</dbReference>
<evidence type="ECO:0000256" key="2">
    <source>
        <dbReference type="ARBA" id="ARBA00009152"/>
    </source>
</evidence>
<evidence type="ECO:0000256" key="3">
    <source>
        <dbReference type="ARBA" id="ARBA00013085"/>
    </source>
</evidence>
<keyword evidence="11" id="KW-1185">Reference proteome</keyword>
<evidence type="ECO:0000256" key="1">
    <source>
        <dbReference type="ARBA" id="ARBA00004970"/>
    </source>
</evidence>
<dbReference type="GO" id="GO:0005737">
    <property type="term" value="C:cytoplasm"/>
    <property type="evidence" value="ECO:0007669"/>
    <property type="project" value="TreeGrafter"/>
</dbReference>
<dbReference type="PANTHER" id="PTHR21039">
    <property type="entry name" value="HISTIDINOL PHOSPHATASE-RELATED"/>
    <property type="match status" value="1"/>
</dbReference>
<dbReference type="InterPro" id="IPR004013">
    <property type="entry name" value="PHP_dom"/>
</dbReference>
<dbReference type="EC" id="3.1.3.15" evidence="3 8"/>
<evidence type="ECO:0000256" key="5">
    <source>
        <dbReference type="ARBA" id="ARBA00022801"/>
    </source>
</evidence>
<keyword evidence="6 8" id="KW-0368">Histidine biosynthesis</keyword>